<sequence>GSTHLLANQQQLVTLARKLEKRENSREIKLLGNKEDLQGSYLGLLEGTSRATCLVKT</sequence>
<dbReference type="Proteomes" id="UP000011014">
    <property type="component" value="Unassembled WGS sequence"/>
</dbReference>
<feature type="non-terminal residue" evidence="1">
    <location>
        <position position="1"/>
    </location>
</feature>
<dbReference type="EMBL" id="FN656465">
    <property type="protein sequence ID" value="CBY41491.1"/>
    <property type="molecule type" value="Genomic_DNA"/>
</dbReference>
<accession>E4Z1B3</accession>
<dbReference type="AlphaFoldDB" id="E4Z1B3"/>
<protein>
    <submittedName>
        <fullName evidence="1">Uncharacterized protein</fullName>
    </submittedName>
</protein>
<organism evidence="1">
    <name type="scientific">Oikopleura dioica</name>
    <name type="common">Tunicate</name>
    <dbReference type="NCBI Taxonomy" id="34765"/>
    <lineage>
        <taxon>Eukaryota</taxon>
        <taxon>Metazoa</taxon>
        <taxon>Chordata</taxon>
        <taxon>Tunicata</taxon>
        <taxon>Appendicularia</taxon>
        <taxon>Copelata</taxon>
        <taxon>Oikopleuridae</taxon>
        <taxon>Oikopleura</taxon>
    </lineage>
</organism>
<reference evidence="1" key="1">
    <citation type="journal article" date="2010" name="Science">
        <title>Plasticity of animal genome architecture unmasked by rapid evolution of a pelagic tunicate.</title>
        <authorList>
            <person name="Denoeud F."/>
            <person name="Henriet S."/>
            <person name="Mungpakdee S."/>
            <person name="Aury J.M."/>
            <person name="Da Silva C."/>
            <person name="Brinkmann H."/>
            <person name="Mikhaleva J."/>
            <person name="Olsen L.C."/>
            <person name="Jubin C."/>
            <person name="Canestro C."/>
            <person name="Bouquet J.M."/>
            <person name="Danks G."/>
            <person name="Poulain J."/>
            <person name="Campsteijn C."/>
            <person name="Adamski M."/>
            <person name="Cross I."/>
            <person name="Yadetie F."/>
            <person name="Muffato M."/>
            <person name="Louis A."/>
            <person name="Butcher S."/>
            <person name="Tsagkogeorga G."/>
            <person name="Konrad A."/>
            <person name="Singh S."/>
            <person name="Jensen M.F."/>
            <person name="Cong E.H."/>
            <person name="Eikeseth-Otteraa H."/>
            <person name="Noel B."/>
            <person name="Anthouard V."/>
            <person name="Porcel B.M."/>
            <person name="Kachouri-Lafond R."/>
            <person name="Nishino A."/>
            <person name="Ugolini M."/>
            <person name="Chourrout P."/>
            <person name="Nishida H."/>
            <person name="Aasland R."/>
            <person name="Huzurbazar S."/>
            <person name="Westhof E."/>
            <person name="Delsuc F."/>
            <person name="Lehrach H."/>
            <person name="Reinhardt R."/>
            <person name="Weissenbach J."/>
            <person name="Roy S.W."/>
            <person name="Artiguenave F."/>
            <person name="Postlethwait J.H."/>
            <person name="Manak J.R."/>
            <person name="Thompson E.M."/>
            <person name="Jaillon O."/>
            <person name="Du Pasquier L."/>
            <person name="Boudinot P."/>
            <person name="Liberles D.A."/>
            <person name="Volff J.N."/>
            <person name="Philippe H."/>
            <person name="Lenhard B."/>
            <person name="Roest Crollius H."/>
            <person name="Wincker P."/>
            <person name="Chourrout D."/>
        </authorList>
    </citation>
    <scope>NUCLEOTIDE SEQUENCE [LARGE SCALE GENOMIC DNA]</scope>
</reference>
<gene>
    <name evidence="1" type="ORF">GSOID_T00023567001</name>
</gene>
<evidence type="ECO:0000313" key="1">
    <source>
        <dbReference type="EMBL" id="CBY41491.1"/>
    </source>
</evidence>
<proteinExistence type="predicted"/>
<name>E4Z1B3_OIKDI</name>